<evidence type="ECO:0000256" key="3">
    <source>
        <dbReference type="ARBA" id="ARBA00023163"/>
    </source>
</evidence>
<dbReference type="InterPro" id="IPR037171">
    <property type="entry name" value="NagB/RpiA_transferase-like"/>
</dbReference>
<accession>A0A3D9RVI5</accession>
<evidence type="ECO:0000256" key="1">
    <source>
        <dbReference type="ARBA" id="ARBA00023015"/>
    </source>
</evidence>
<dbReference type="PANTHER" id="PTHR30363">
    <property type="entry name" value="HTH-TYPE TRANSCRIPTIONAL REGULATOR SRLR-RELATED"/>
    <property type="match status" value="1"/>
</dbReference>
<keyword evidence="6" id="KW-1185">Reference proteome</keyword>
<dbReference type="InterPro" id="IPR001034">
    <property type="entry name" value="DeoR_HTH"/>
</dbReference>
<dbReference type="InterPro" id="IPR014036">
    <property type="entry name" value="DeoR-like_C"/>
</dbReference>
<dbReference type="InterPro" id="IPR036390">
    <property type="entry name" value="WH_DNA-bd_sf"/>
</dbReference>
<dbReference type="PROSITE" id="PS51000">
    <property type="entry name" value="HTH_DEOR_2"/>
    <property type="match status" value="1"/>
</dbReference>
<keyword evidence="3" id="KW-0804">Transcription</keyword>
<dbReference type="RefSeq" id="WP_181909585.1">
    <property type="nucleotide sequence ID" value="NZ_QTTN01000016.1"/>
</dbReference>
<dbReference type="SMART" id="SM00420">
    <property type="entry name" value="HTH_DEOR"/>
    <property type="match status" value="1"/>
</dbReference>
<dbReference type="PROSITE" id="PS00894">
    <property type="entry name" value="HTH_DEOR_1"/>
    <property type="match status" value="1"/>
</dbReference>
<evidence type="ECO:0000313" key="5">
    <source>
        <dbReference type="EMBL" id="REE83867.1"/>
    </source>
</evidence>
<dbReference type="EMBL" id="QTTN01000016">
    <property type="protein sequence ID" value="REE83867.1"/>
    <property type="molecule type" value="Genomic_DNA"/>
</dbReference>
<evidence type="ECO:0000259" key="4">
    <source>
        <dbReference type="PROSITE" id="PS51000"/>
    </source>
</evidence>
<sequence>MFANERRINIIDLLEKQSSVTVAELMTRFHVSIETVRRDLEFLEKQQALRRVHGGAVSISKLTRLDKLESRLSENISLKQQLSRIAVRFIRENDTIAIDSGSTALELAALLKENFRHLTVVTNSPEVFEIVSGAEDFEVILIGGQYLREEKAFYGHLALDAVSRLHYSKVFVFPNTVSLRQGAGIFVHELFDIQRAFIQHADEVFILADSSKFETTAAIKLCDLLPSYRVITDSHFPDDLLQLYKKRGIQVHHSEEGLN</sequence>
<dbReference type="Gene3D" id="1.10.10.10">
    <property type="entry name" value="Winged helix-like DNA-binding domain superfamily/Winged helix DNA-binding domain"/>
    <property type="match status" value="1"/>
</dbReference>
<dbReference type="InterPro" id="IPR018356">
    <property type="entry name" value="Tscrpt_reg_HTH_DeoR_CS"/>
</dbReference>
<dbReference type="Pfam" id="PF00455">
    <property type="entry name" value="DeoRC"/>
    <property type="match status" value="1"/>
</dbReference>
<evidence type="ECO:0000256" key="2">
    <source>
        <dbReference type="ARBA" id="ARBA00023125"/>
    </source>
</evidence>
<dbReference type="GO" id="GO:0003677">
    <property type="term" value="F:DNA binding"/>
    <property type="evidence" value="ECO:0007669"/>
    <property type="project" value="UniProtKB-KW"/>
</dbReference>
<dbReference type="InterPro" id="IPR036388">
    <property type="entry name" value="WH-like_DNA-bd_sf"/>
</dbReference>
<dbReference type="InterPro" id="IPR050313">
    <property type="entry name" value="Carb_Metab_HTH_regulators"/>
</dbReference>
<dbReference type="SUPFAM" id="SSF46785">
    <property type="entry name" value="Winged helix' DNA-binding domain"/>
    <property type="match status" value="1"/>
</dbReference>
<dbReference type="GO" id="GO:0003700">
    <property type="term" value="F:DNA-binding transcription factor activity"/>
    <property type="evidence" value="ECO:0007669"/>
    <property type="project" value="InterPro"/>
</dbReference>
<organism evidence="5 6">
    <name type="scientific">Paenibacillus taihuensis</name>
    <dbReference type="NCBI Taxonomy" id="1156355"/>
    <lineage>
        <taxon>Bacteria</taxon>
        <taxon>Bacillati</taxon>
        <taxon>Bacillota</taxon>
        <taxon>Bacilli</taxon>
        <taxon>Bacillales</taxon>
        <taxon>Paenibacillaceae</taxon>
        <taxon>Paenibacillus</taxon>
    </lineage>
</organism>
<name>A0A3D9RVI5_9BACL</name>
<comment type="caution">
    <text evidence="5">The sequence shown here is derived from an EMBL/GenBank/DDBJ whole genome shotgun (WGS) entry which is preliminary data.</text>
</comment>
<gene>
    <name evidence="5" type="ORF">A8990_11646</name>
</gene>
<dbReference type="PRINTS" id="PR00037">
    <property type="entry name" value="HTHLACR"/>
</dbReference>
<dbReference type="SMART" id="SM01134">
    <property type="entry name" value="DeoRC"/>
    <property type="match status" value="1"/>
</dbReference>
<keyword evidence="2" id="KW-0238">DNA-binding</keyword>
<dbReference type="AlphaFoldDB" id="A0A3D9RVI5"/>
<proteinExistence type="predicted"/>
<keyword evidence="1" id="KW-0805">Transcription regulation</keyword>
<dbReference type="PANTHER" id="PTHR30363:SF44">
    <property type="entry name" value="AGA OPERON TRANSCRIPTIONAL REPRESSOR-RELATED"/>
    <property type="match status" value="1"/>
</dbReference>
<protein>
    <submittedName>
        <fullName evidence="5">DeoR family transcriptional regulator</fullName>
    </submittedName>
</protein>
<evidence type="ECO:0000313" key="6">
    <source>
        <dbReference type="Proteomes" id="UP000256304"/>
    </source>
</evidence>
<dbReference type="Pfam" id="PF08220">
    <property type="entry name" value="HTH_DeoR"/>
    <property type="match status" value="1"/>
</dbReference>
<dbReference type="SUPFAM" id="SSF100950">
    <property type="entry name" value="NagB/RpiA/CoA transferase-like"/>
    <property type="match status" value="1"/>
</dbReference>
<dbReference type="Proteomes" id="UP000256304">
    <property type="component" value="Unassembled WGS sequence"/>
</dbReference>
<feature type="domain" description="HTH deoR-type" evidence="4">
    <location>
        <begin position="3"/>
        <end position="58"/>
    </location>
</feature>
<reference evidence="5 6" key="1">
    <citation type="submission" date="2018-08" db="EMBL/GenBank/DDBJ databases">
        <title>Genomic Encyclopedia of Type Strains, Phase III (KMG-III): the genomes of soil and plant-associated and newly described type strains.</title>
        <authorList>
            <person name="Whitman W."/>
        </authorList>
    </citation>
    <scope>NUCLEOTIDE SEQUENCE [LARGE SCALE GENOMIC DNA]</scope>
    <source>
        <strain evidence="5 6">CGMCC 1.10966</strain>
    </source>
</reference>